<dbReference type="eggNOG" id="KOG1721">
    <property type="taxonomic scope" value="Eukaryota"/>
</dbReference>
<accession>E9EHW4</accession>
<dbReference type="InParanoid" id="E9EHW4"/>
<feature type="region of interest" description="Disordered" evidence="8">
    <location>
        <begin position="71"/>
        <end position="103"/>
    </location>
</feature>
<evidence type="ECO:0000259" key="9">
    <source>
        <dbReference type="PROSITE" id="PS50157"/>
    </source>
</evidence>
<keyword evidence="5" id="KW-0862">Zinc</keyword>
<evidence type="ECO:0000256" key="8">
    <source>
        <dbReference type="SAM" id="MobiDB-lite"/>
    </source>
</evidence>
<dbReference type="InterPro" id="IPR051059">
    <property type="entry name" value="VerF-like"/>
</dbReference>
<dbReference type="CDD" id="cd12148">
    <property type="entry name" value="fungal_TF_MHR"/>
    <property type="match status" value="1"/>
</dbReference>
<protein>
    <recommendedName>
        <fullName evidence="9">C2H2-type domain-containing protein</fullName>
    </recommendedName>
</protein>
<dbReference type="Pfam" id="PF00096">
    <property type="entry name" value="zf-C2H2"/>
    <property type="match status" value="1"/>
</dbReference>
<dbReference type="OMA" id="THFREFT"/>
<dbReference type="GO" id="GO:0000981">
    <property type="term" value="F:DNA-binding transcription factor activity, RNA polymerase II-specific"/>
    <property type="evidence" value="ECO:0007669"/>
    <property type="project" value="InterPro"/>
</dbReference>
<dbReference type="InterPro" id="IPR013087">
    <property type="entry name" value="Znf_C2H2_type"/>
</dbReference>
<dbReference type="PROSITE" id="PS50157">
    <property type="entry name" value="ZINC_FINGER_C2H2_2"/>
    <property type="match status" value="2"/>
</dbReference>
<feature type="region of interest" description="Disordered" evidence="8">
    <location>
        <begin position="118"/>
        <end position="145"/>
    </location>
</feature>
<keyword evidence="4 7" id="KW-0863">Zinc-finger</keyword>
<dbReference type="Pfam" id="PF04082">
    <property type="entry name" value="Fungal_trans"/>
    <property type="match status" value="1"/>
</dbReference>
<dbReference type="GO" id="GO:0006351">
    <property type="term" value="P:DNA-templated transcription"/>
    <property type="evidence" value="ECO:0007669"/>
    <property type="project" value="InterPro"/>
</dbReference>
<evidence type="ECO:0000313" key="11">
    <source>
        <dbReference type="Proteomes" id="UP000002499"/>
    </source>
</evidence>
<feature type="region of interest" description="Disordered" evidence="8">
    <location>
        <begin position="1"/>
        <end position="26"/>
    </location>
</feature>
<dbReference type="GO" id="GO:0000785">
    <property type="term" value="C:chromatin"/>
    <property type="evidence" value="ECO:0007669"/>
    <property type="project" value="TreeGrafter"/>
</dbReference>
<name>E9EHW4_METAQ</name>
<dbReference type="GO" id="GO:0005634">
    <property type="term" value="C:nucleus"/>
    <property type="evidence" value="ECO:0007669"/>
    <property type="project" value="UniProtKB-SubCell"/>
</dbReference>
<evidence type="ECO:0000256" key="5">
    <source>
        <dbReference type="ARBA" id="ARBA00022833"/>
    </source>
</evidence>
<dbReference type="GO" id="GO:0000978">
    <property type="term" value="F:RNA polymerase II cis-regulatory region sequence-specific DNA binding"/>
    <property type="evidence" value="ECO:0007669"/>
    <property type="project" value="InterPro"/>
</dbReference>
<sequence>MVSQSDPVRKRRRRREPGDRLCPHSGRSFKRTEHLERHVRTHTKEKPFGCHQCGVAFARRDLLTRHQRITLHEDVPQESPEGADGTPNTPAGQRLNGPVWLQGSNVGNLAAHLEPGAEAGLGSAPEQRNIGHGNGPAPDPAQPLLFPHLYSHEGIELDAQFHDFTSFLDGVGLPTEWSPYFPRHEVYEPVDPALGGNGSSRPGTATPRSRPETPLNSWLPSAPGQPNHLHIVEYRASGASRADPQPYRVSDLVHAHLQECCESFREVLDQDFVFPSRHALTRYISSFFDGFHPHMPFIHCPTWRMSDHSMELILGLAAIGAQYCFEHRNAEKLFYAGKAILMDRLVHNLNKFGPNTRPFLNLQGVSSGERTAQARGSDWDAWEPMETVRALIALIAYSTWEMKVSLLHEAFALQGLLVEILRYIGLGEDEGQADNGAPTDDEEGLKAAWHAWIRQEVTRRSKLVAFSFLHTHSIAYNVYPVLRTNEINLRLPCSTREWKATTALQWQLARHETPKQQQFFQDALSHLLRNRDGAAPLDPIPTPLGNYVLLHGLLQRIHIVRDLSLPVMDRLASLPAEEVEKLERGLRSWTSGWQQAPESSLDPNNESGPIPFTSSSLLGLAYARIYLHLGPHRQLDTRDPVRVAHAISRAPAVERSTGVISALLYSAHMLSIPVRLGVYRAARSQAFFWSVRHSLAVLECAILLSKWLSSVAASTPTTPLSDGEDKILHWVRCIVDEAYTAIEFDNDDADPQTLDRNPATLSLAVLRIWAHFFESNTQWPFINMIGTSMKKYRELLIRSRRAT</sequence>
<dbReference type="PROSITE" id="PS00028">
    <property type="entry name" value="ZINC_FINGER_C2H2_1"/>
    <property type="match status" value="1"/>
</dbReference>
<evidence type="ECO:0000256" key="6">
    <source>
        <dbReference type="ARBA" id="ARBA00023242"/>
    </source>
</evidence>
<keyword evidence="2" id="KW-0479">Metal-binding</keyword>
<dbReference type="SMART" id="SM00355">
    <property type="entry name" value="ZnF_C2H2"/>
    <property type="match status" value="2"/>
</dbReference>
<feature type="region of interest" description="Disordered" evidence="8">
    <location>
        <begin position="188"/>
        <end position="224"/>
    </location>
</feature>
<evidence type="ECO:0000313" key="10">
    <source>
        <dbReference type="EMBL" id="EFY84487.1"/>
    </source>
</evidence>
<feature type="domain" description="C2H2-type" evidence="9">
    <location>
        <begin position="20"/>
        <end position="47"/>
    </location>
</feature>
<dbReference type="GO" id="GO:0008270">
    <property type="term" value="F:zinc ion binding"/>
    <property type="evidence" value="ECO:0007669"/>
    <property type="project" value="UniProtKB-KW"/>
</dbReference>
<dbReference type="Gene3D" id="3.30.160.60">
    <property type="entry name" value="Classic Zinc Finger"/>
    <property type="match status" value="2"/>
</dbReference>
<evidence type="ECO:0000256" key="7">
    <source>
        <dbReference type="PROSITE-ProRule" id="PRU00042"/>
    </source>
</evidence>
<keyword evidence="11" id="KW-1185">Reference proteome</keyword>
<keyword evidence="6" id="KW-0539">Nucleus</keyword>
<comment type="subcellular location">
    <subcellularLocation>
        <location evidence="1">Nucleus</location>
    </subcellularLocation>
</comment>
<dbReference type="SUPFAM" id="SSF57667">
    <property type="entry name" value="beta-beta-alpha zinc fingers"/>
    <property type="match status" value="1"/>
</dbReference>
<dbReference type="HOGENOM" id="CLU_007784_1_1_1"/>
<dbReference type="FunFam" id="3.30.160.60:FF:002343">
    <property type="entry name" value="Zinc finger protein 33A"/>
    <property type="match status" value="1"/>
</dbReference>
<dbReference type="PANTHER" id="PTHR40626:SF10">
    <property type="entry name" value="C2H2-TYPE DOMAIN-CONTAINING PROTEIN"/>
    <property type="match status" value="1"/>
</dbReference>
<dbReference type="PANTHER" id="PTHR40626">
    <property type="entry name" value="MIP31509P"/>
    <property type="match status" value="1"/>
</dbReference>
<evidence type="ECO:0000256" key="4">
    <source>
        <dbReference type="ARBA" id="ARBA00022771"/>
    </source>
</evidence>
<evidence type="ECO:0000256" key="3">
    <source>
        <dbReference type="ARBA" id="ARBA00022737"/>
    </source>
</evidence>
<dbReference type="OrthoDB" id="654211at2759"/>
<proteinExistence type="predicted"/>
<keyword evidence="3" id="KW-0677">Repeat</keyword>
<dbReference type="InterPro" id="IPR036236">
    <property type="entry name" value="Znf_C2H2_sf"/>
</dbReference>
<dbReference type="Proteomes" id="UP000002499">
    <property type="component" value="Unassembled WGS sequence"/>
</dbReference>
<organism evidence="11">
    <name type="scientific">Metarhizium acridum (strain CQMa 102)</name>
    <dbReference type="NCBI Taxonomy" id="655827"/>
    <lineage>
        <taxon>Eukaryota</taxon>
        <taxon>Fungi</taxon>
        <taxon>Dikarya</taxon>
        <taxon>Ascomycota</taxon>
        <taxon>Pezizomycotina</taxon>
        <taxon>Sordariomycetes</taxon>
        <taxon>Hypocreomycetidae</taxon>
        <taxon>Hypocreales</taxon>
        <taxon>Clavicipitaceae</taxon>
        <taxon>Metarhizium</taxon>
    </lineage>
</organism>
<feature type="domain" description="C2H2-type" evidence="9">
    <location>
        <begin position="48"/>
        <end position="72"/>
    </location>
</feature>
<evidence type="ECO:0000256" key="1">
    <source>
        <dbReference type="ARBA" id="ARBA00004123"/>
    </source>
</evidence>
<gene>
    <name evidence="10" type="ORF">MAC_09462</name>
</gene>
<evidence type="ECO:0000256" key="2">
    <source>
        <dbReference type="ARBA" id="ARBA00022723"/>
    </source>
</evidence>
<dbReference type="AlphaFoldDB" id="E9EHW4"/>
<dbReference type="EMBL" id="GL698622">
    <property type="protein sequence ID" value="EFY84487.1"/>
    <property type="molecule type" value="Genomic_DNA"/>
</dbReference>
<reference evidence="10 11" key="1">
    <citation type="journal article" date="2011" name="PLoS Genet.">
        <title>Genome sequencing and comparative transcriptomics of the model entomopathogenic fungi Metarhizium anisopliae and M. acridum.</title>
        <authorList>
            <person name="Gao Q."/>
            <person name="Jin K."/>
            <person name="Ying S.H."/>
            <person name="Zhang Y."/>
            <person name="Xiao G."/>
            <person name="Shang Y."/>
            <person name="Duan Z."/>
            <person name="Hu X."/>
            <person name="Xie X.Q."/>
            <person name="Zhou G."/>
            <person name="Peng G."/>
            <person name="Luo Z."/>
            <person name="Huang W."/>
            <person name="Wang B."/>
            <person name="Fang W."/>
            <person name="Wang S."/>
            <person name="Zhong Y."/>
            <person name="Ma L.J."/>
            <person name="St Leger R.J."/>
            <person name="Zhao G.P."/>
            <person name="Pei Y."/>
            <person name="Feng M.G."/>
            <person name="Xia Y."/>
            <person name="Wang C."/>
        </authorList>
    </citation>
    <scope>NUCLEOTIDE SEQUENCE [LARGE SCALE GENOMIC DNA]</scope>
    <source>
        <strain evidence="10 11">CQMa 102</strain>
    </source>
</reference>
<dbReference type="InterPro" id="IPR007219">
    <property type="entry name" value="XnlR_reg_dom"/>
</dbReference>